<gene>
    <name evidence="4" type="ORF">FBQ74_03940</name>
</gene>
<keyword evidence="5" id="KW-1185">Reference proteome</keyword>
<dbReference type="SMART" id="SM00448">
    <property type="entry name" value="REC"/>
    <property type="match status" value="1"/>
</dbReference>
<protein>
    <submittedName>
        <fullName evidence="4">Response regulator</fullName>
    </submittedName>
</protein>
<reference evidence="4 5" key="1">
    <citation type="submission" date="2019-04" db="EMBL/GenBank/DDBJ databases">
        <title>Salinimonas iocasae sp. nov., a halophilic bacterium isolated from the outer tube casing of tubeworms in Okinawa Trough.</title>
        <authorList>
            <person name="Zhang H."/>
            <person name="Wang H."/>
            <person name="Li C."/>
        </authorList>
    </citation>
    <scope>NUCLEOTIDE SEQUENCE [LARGE SCALE GENOMIC DNA]</scope>
    <source>
        <strain evidence="4 5">KX18D6</strain>
    </source>
</reference>
<dbReference type="RefSeq" id="WP_139755423.1">
    <property type="nucleotide sequence ID" value="NZ_CP039852.1"/>
</dbReference>
<dbReference type="EMBL" id="CP039852">
    <property type="protein sequence ID" value="QCZ92674.1"/>
    <property type="molecule type" value="Genomic_DNA"/>
</dbReference>
<organism evidence="4 5">
    <name type="scientific">Salinimonas iocasae</name>
    <dbReference type="NCBI Taxonomy" id="2572577"/>
    <lineage>
        <taxon>Bacteria</taxon>
        <taxon>Pseudomonadati</taxon>
        <taxon>Pseudomonadota</taxon>
        <taxon>Gammaproteobacteria</taxon>
        <taxon>Alteromonadales</taxon>
        <taxon>Alteromonadaceae</taxon>
        <taxon>Alteromonas/Salinimonas group</taxon>
        <taxon>Salinimonas</taxon>
    </lineage>
</organism>
<evidence type="ECO:0000256" key="2">
    <source>
        <dbReference type="PROSITE-ProRule" id="PRU00169"/>
    </source>
</evidence>
<dbReference type="OrthoDB" id="5768548at2"/>
<dbReference type="PROSITE" id="PS50110">
    <property type="entry name" value="RESPONSE_REGULATORY"/>
    <property type="match status" value="1"/>
</dbReference>
<feature type="domain" description="Response regulatory" evidence="3">
    <location>
        <begin position="5"/>
        <end position="123"/>
    </location>
</feature>
<dbReference type="InterPro" id="IPR050595">
    <property type="entry name" value="Bact_response_regulator"/>
</dbReference>
<dbReference type="KEGG" id="salk:FBQ74_03940"/>
<dbReference type="PANTHER" id="PTHR44591">
    <property type="entry name" value="STRESS RESPONSE REGULATOR PROTEIN 1"/>
    <property type="match status" value="1"/>
</dbReference>
<name>A0A5B7YAK3_9ALTE</name>
<dbReference type="Gene3D" id="3.40.50.2300">
    <property type="match status" value="1"/>
</dbReference>
<evidence type="ECO:0000259" key="3">
    <source>
        <dbReference type="PROSITE" id="PS50110"/>
    </source>
</evidence>
<proteinExistence type="predicted"/>
<dbReference type="PANTHER" id="PTHR44591:SF3">
    <property type="entry name" value="RESPONSE REGULATORY DOMAIN-CONTAINING PROTEIN"/>
    <property type="match status" value="1"/>
</dbReference>
<dbReference type="InterPro" id="IPR001789">
    <property type="entry name" value="Sig_transdc_resp-reg_receiver"/>
</dbReference>
<dbReference type="Pfam" id="PF00072">
    <property type="entry name" value="Response_reg"/>
    <property type="match status" value="1"/>
</dbReference>
<keyword evidence="1 2" id="KW-0597">Phosphoprotein</keyword>
<sequence>MSSQPVVVIDDDPVTVQIIADALHQQGNIDVYSFTRSKLAREFLLKQSDASVALIISDQCMPDYDGISILTLWRKKGMLTPFLLLTADATRQTVIKARQQGVTQFIAKPFKTTELISKVRYLLT</sequence>
<accession>A0A5B7YAK3</accession>
<dbReference type="SUPFAM" id="SSF52172">
    <property type="entry name" value="CheY-like"/>
    <property type="match status" value="1"/>
</dbReference>
<evidence type="ECO:0000313" key="5">
    <source>
        <dbReference type="Proteomes" id="UP000304912"/>
    </source>
</evidence>
<dbReference type="GO" id="GO:0000160">
    <property type="term" value="P:phosphorelay signal transduction system"/>
    <property type="evidence" value="ECO:0007669"/>
    <property type="project" value="InterPro"/>
</dbReference>
<dbReference type="InterPro" id="IPR011006">
    <property type="entry name" value="CheY-like_superfamily"/>
</dbReference>
<feature type="modified residue" description="4-aspartylphosphate" evidence="2">
    <location>
        <position position="58"/>
    </location>
</feature>
<evidence type="ECO:0000256" key="1">
    <source>
        <dbReference type="ARBA" id="ARBA00022553"/>
    </source>
</evidence>
<dbReference type="Proteomes" id="UP000304912">
    <property type="component" value="Chromosome"/>
</dbReference>
<dbReference type="AlphaFoldDB" id="A0A5B7YAK3"/>
<evidence type="ECO:0000313" key="4">
    <source>
        <dbReference type="EMBL" id="QCZ92674.1"/>
    </source>
</evidence>